<keyword evidence="2" id="KW-1185">Reference proteome</keyword>
<reference evidence="1" key="3">
    <citation type="submission" date="2023-05" db="EMBL/GenBank/DDBJ databases">
        <authorList>
            <person name="Smith C.H."/>
        </authorList>
    </citation>
    <scope>NUCLEOTIDE SEQUENCE</scope>
    <source>
        <strain evidence="1">CHS0354</strain>
        <tissue evidence="1">Mantle</tissue>
    </source>
</reference>
<name>A0AAE0RLN4_9BIVA</name>
<sequence length="219" mass="23579">MSLSGSLTVICSRRLYNRWTARFQSRGSGRFSAYLSVDATPADRRAFFSQFQSADGLFNFLNFLTAGGGYALPFAADIVFSSSAFLQCTVSGAISGGSVLTGCGFTDIVHVILTFSGRFQRFSIPCERARAYLGGIDILTGAVIGVIARDHPFCVNIAVDALVNHGAELPALQRLETADVDTVQGFRRMGRNGFSASALRPDTDGRPVKLFTAAKTPWK</sequence>
<gene>
    <name evidence="1" type="ORF">CHS0354_030050</name>
</gene>
<evidence type="ECO:0000313" key="1">
    <source>
        <dbReference type="EMBL" id="KAK3575718.1"/>
    </source>
</evidence>
<organism evidence="1 2">
    <name type="scientific">Potamilus streckersoni</name>
    <dbReference type="NCBI Taxonomy" id="2493646"/>
    <lineage>
        <taxon>Eukaryota</taxon>
        <taxon>Metazoa</taxon>
        <taxon>Spiralia</taxon>
        <taxon>Lophotrochozoa</taxon>
        <taxon>Mollusca</taxon>
        <taxon>Bivalvia</taxon>
        <taxon>Autobranchia</taxon>
        <taxon>Heteroconchia</taxon>
        <taxon>Palaeoheterodonta</taxon>
        <taxon>Unionida</taxon>
        <taxon>Unionoidea</taxon>
        <taxon>Unionidae</taxon>
        <taxon>Ambleminae</taxon>
        <taxon>Lampsilini</taxon>
        <taxon>Potamilus</taxon>
    </lineage>
</organism>
<dbReference type="EMBL" id="JAEAOA010001795">
    <property type="protein sequence ID" value="KAK3575718.1"/>
    <property type="molecule type" value="Genomic_DNA"/>
</dbReference>
<protein>
    <submittedName>
        <fullName evidence="1">Uncharacterized protein</fullName>
    </submittedName>
</protein>
<dbReference type="AlphaFoldDB" id="A0AAE0RLN4"/>
<reference evidence="1" key="1">
    <citation type="journal article" date="2021" name="Genome Biol. Evol.">
        <title>A High-Quality Reference Genome for a Parasitic Bivalve with Doubly Uniparental Inheritance (Bivalvia: Unionida).</title>
        <authorList>
            <person name="Smith C.H."/>
        </authorList>
    </citation>
    <scope>NUCLEOTIDE SEQUENCE</scope>
    <source>
        <strain evidence="1">CHS0354</strain>
    </source>
</reference>
<accession>A0AAE0RLN4</accession>
<comment type="caution">
    <text evidence="1">The sequence shown here is derived from an EMBL/GenBank/DDBJ whole genome shotgun (WGS) entry which is preliminary data.</text>
</comment>
<reference evidence="1" key="2">
    <citation type="journal article" date="2021" name="Genome Biol. Evol.">
        <title>Developing a high-quality reference genome for a parasitic bivalve with doubly uniparental inheritance (Bivalvia: Unionida).</title>
        <authorList>
            <person name="Smith C.H."/>
        </authorList>
    </citation>
    <scope>NUCLEOTIDE SEQUENCE</scope>
    <source>
        <strain evidence="1">CHS0354</strain>
        <tissue evidence="1">Mantle</tissue>
    </source>
</reference>
<evidence type="ECO:0000313" key="2">
    <source>
        <dbReference type="Proteomes" id="UP001195483"/>
    </source>
</evidence>
<proteinExistence type="predicted"/>
<dbReference type="Proteomes" id="UP001195483">
    <property type="component" value="Unassembled WGS sequence"/>
</dbReference>